<evidence type="ECO:0000256" key="1">
    <source>
        <dbReference type="ARBA" id="ARBA00008315"/>
    </source>
</evidence>
<dbReference type="PANTHER" id="PTHR23035">
    <property type="entry name" value="CILIA- AND FLAGELLA-ASSOCIATED PROTEIN 97-RELATED"/>
    <property type="match status" value="1"/>
</dbReference>
<dbReference type="InterPro" id="IPR029488">
    <property type="entry name" value="Hmw/CFAP97"/>
</dbReference>
<reference evidence="2" key="1">
    <citation type="submission" date="2015-12" db="EMBL/GenBank/DDBJ databases">
        <title>De novo transcriptome assembly of four potential Pierce s Disease insect vectors from Arizona vineyards.</title>
        <authorList>
            <person name="Tassone E.E."/>
        </authorList>
    </citation>
    <scope>NUCLEOTIDE SEQUENCE</scope>
</reference>
<feature type="non-terminal residue" evidence="2">
    <location>
        <position position="1"/>
    </location>
</feature>
<accession>A0A1B6DXV9</accession>
<name>A0A1B6DXV9_9HEMI</name>
<dbReference type="InterPro" id="IPR038791">
    <property type="entry name" value="Cfap97/Hemingway"/>
</dbReference>
<organism evidence="2">
    <name type="scientific">Clastoptera arizonana</name>
    <name type="common">Arizona spittle bug</name>
    <dbReference type="NCBI Taxonomy" id="38151"/>
    <lineage>
        <taxon>Eukaryota</taxon>
        <taxon>Metazoa</taxon>
        <taxon>Ecdysozoa</taxon>
        <taxon>Arthropoda</taxon>
        <taxon>Hexapoda</taxon>
        <taxon>Insecta</taxon>
        <taxon>Pterygota</taxon>
        <taxon>Neoptera</taxon>
        <taxon>Paraneoptera</taxon>
        <taxon>Hemiptera</taxon>
        <taxon>Auchenorrhyncha</taxon>
        <taxon>Cercopoidea</taxon>
        <taxon>Clastopteridae</taxon>
        <taxon>Clastoptera</taxon>
    </lineage>
</organism>
<sequence>EDKELGNNLNCHESSNKISNSSDIFDSMSECSSTSDISDLTIITPISSTNISLNLNCFKQPIVIDGIEKPTFVYAKGGTQLLTIDNNGKEAAYIEKPLESTNIIGSCVNTSLINNKIKPKVKCLTFTNEQMRKIKRDNDILLKKIMSHNKPQLRQSGIAYCNNLHRKTSAAINRKKQQKQIDHDNLVLSNKIENIKQSKKSLF</sequence>
<gene>
    <name evidence="2" type="ORF">g.12885</name>
</gene>
<protein>
    <submittedName>
        <fullName evidence="2">Uncharacterized protein</fullName>
    </submittedName>
</protein>
<comment type="similarity">
    <text evidence="1">Belongs to the CFAP97 family.</text>
</comment>
<proteinExistence type="inferred from homology"/>
<dbReference type="Pfam" id="PF13879">
    <property type="entry name" value="Hmw_CFAP97"/>
    <property type="match status" value="1"/>
</dbReference>
<evidence type="ECO:0000313" key="2">
    <source>
        <dbReference type="EMBL" id="JAS30518.1"/>
    </source>
</evidence>
<dbReference type="AlphaFoldDB" id="A0A1B6DXV9"/>
<dbReference type="EMBL" id="GEDC01006780">
    <property type="protein sequence ID" value="JAS30518.1"/>
    <property type="molecule type" value="Transcribed_RNA"/>
</dbReference>